<accession>A0A0C2NMM0</accession>
<protein>
    <submittedName>
        <fullName evidence="3">Protein YgiW</fullName>
    </submittedName>
</protein>
<accession>A0A0C2JL37</accession>
<dbReference type="STRING" id="1461322.OJ16_18480"/>
<dbReference type="EMBL" id="JTKH01000025">
    <property type="protein sequence ID" value="KII75287.1"/>
    <property type="molecule type" value="Genomic_DNA"/>
</dbReference>
<evidence type="ECO:0000256" key="1">
    <source>
        <dbReference type="ARBA" id="ARBA00022729"/>
    </source>
</evidence>
<reference evidence="3 4" key="1">
    <citation type="submission" date="2014-11" db="EMBL/GenBank/DDBJ databases">
        <title>Draft Genome Sequence of Vibrio piscirenalis strains CECT 8603T and CECT 8604, two marine Gammaproteobacterium isolated from cultured gilthead sea bream (Sparus aurata).</title>
        <authorList>
            <person name="Arahal D.R."/>
            <person name="Rodrigo-Torres L."/>
            <person name="Lucena T."/>
            <person name="Pujalte M.J."/>
        </authorList>
    </citation>
    <scope>NUCLEOTIDE SEQUENCE [LARGE SCALE GENOMIC DNA]</scope>
    <source>
        <strain evidence="3 4">DCR 1-4-2</strain>
    </source>
</reference>
<gene>
    <name evidence="3" type="ORF">OJ16_18480</name>
</gene>
<dbReference type="NCBIfam" id="NF033674">
    <property type="entry name" value="stress_OB_fold"/>
    <property type="match status" value="1"/>
</dbReference>
<comment type="caution">
    <text evidence="3">The sequence shown here is derived from an EMBL/GenBank/DDBJ whole genome shotgun (WGS) entry which is preliminary data.</text>
</comment>
<keyword evidence="4" id="KW-1185">Reference proteome</keyword>
<feature type="chain" id="PRO_5009758628" evidence="2">
    <location>
        <begin position="20"/>
        <end position="111"/>
    </location>
</feature>
<feature type="signal peptide" evidence="2">
    <location>
        <begin position="1"/>
        <end position="19"/>
    </location>
</feature>
<dbReference type="PANTHER" id="PTHR36571">
    <property type="entry name" value="PROTEIN YGIW"/>
    <property type="match status" value="1"/>
</dbReference>
<dbReference type="SUPFAM" id="SSF101756">
    <property type="entry name" value="Hypothetical protein YgiW"/>
    <property type="match status" value="1"/>
</dbReference>
<evidence type="ECO:0000313" key="3">
    <source>
        <dbReference type="EMBL" id="KII75287.1"/>
    </source>
</evidence>
<dbReference type="RefSeq" id="WP_040992829.1">
    <property type="nucleotide sequence ID" value="NZ_JBFRUC010000021.1"/>
</dbReference>
<keyword evidence="1 2" id="KW-0732">Signal</keyword>
<dbReference type="InterPro" id="IPR005220">
    <property type="entry name" value="CarO-like"/>
</dbReference>
<name>A0A0C2JL37_9VIBR</name>
<dbReference type="Proteomes" id="UP000031672">
    <property type="component" value="Unassembled WGS sequence"/>
</dbReference>
<dbReference type="InterPro" id="IPR036700">
    <property type="entry name" value="BOBF_sf"/>
</dbReference>
<dbReference type="Pfam" id="PF04076">
    <property type="entry name" value="BOF"/>
    <property type="match status" value="1"/>
</dbReference>
<dbReference type="OrthoDB" id="598245at2"/>
<sequence>MKKIITLTALIFASSSAFAAFNGPEVASINSVSEAMKANDDSFVILTGNISKSLGNELYLFNDKTGEIEIEIDDDNWMGVDVTPNDTVVIRGEVDTEWSSVKIDVDTVQLK</sequence>
<evidence type="ECO:0000256" key="2">
    <source>
        <dbReference type="SAM" id="SignalP"/>
    </source>
</evidence>
<dbReference type="AlphaFoldDB" id="A0A0C2JL37"/>
<dbReference type="PANTHER" id="PTHR36571:SF1">
    <property type="entry name" value="PROTEIN YGIW"/>
    <property type="match status" value="1"/>
</dbReference>
<organism evidence="3 4">
    <name type="scientific">Vibrio renipiscarius</name>
    <dbReference type="NCBI Taxonomy" id="1461322"/>
    <lineage>
        <taxon>Bacteria</taxon>
        <taxon>Pseudomonadati</taxon>
        <taxon>Pseudomonadota</taxon>
        <taxon>Gammaproteobacteria</taxon>
        <taxon>Vibrionales</taxon>
        <taxon>Vibrionaceae</taxon>
        <taxon>Vibrio</taxon>
    </lineage>
</organism>
<evidence type="ECO:0000313" key="4">
    <source>
        <dbReference type="Proteomes" id="UP000031672"/>
    </source>
</evidence>
<proteinExistence type="predicted"/>
<dbReference type="Gene3D" id="2.40.50.200">
    <property type="entry name" value="Bacterial OB-fold"/>
    <property type="match status" value="1"/>
</dbReference>